<gene>
    <name evidence="1" type="ORF">CGC53_07035</name>
</gene>
<dbReference type="RefSeq" id="WP_095914170.1">
    <property type="nucleotide sequence ID" value="NZ_CAUUPF010000005.1"/>
</dbReference>
<keyword evidence="2" id="KW-1185">Reference proteome</keyword>
<name>A0A250FDP1_9FLAO</name>
<dbReference type="InterPro" id="IPR058148">
    <property type="entry name" value="M949_RS01915-like_dom"/>
</dbReference>
<dbReference type="Proteomes" id="UP000217276">
    <property type="component" value="Chromosome"/>
</dbReference>
<dbReference type="AlphaFoldDB" id="A0A250FDP1"/>
<dbReference type="NCBIfam" id="NF046077">
    <property type="entry name" value="LPS_M949_RS01915"/>
    <property type="match status" value="1"/>
</dbReference>
<protein>
    <submittedName>
        <fullName evidence="1">Uncharacterized protein</fullName>
    </submittedName>
</protein>
<organism evidence="1 2">
    <name type="scientific">Capnocytophaga leadbetteri</name>
    <dbReference type="NCBI Taxonomy" id="327575"/>
    <lineage>
        <taxon>Bacteria</taxon>
        <taxon>Pseudomonadati</taxon>
        <taxon>Bacteroidota</taxon>
        <taxon>Flavobacteriia</taxon>
        <taxon>Flavobacteriales</taxon>
        <taxon>Flavobacteriaceae</taxon>
        <taxon>Capnocytophaga</taxon>
    </lineage>
</organism>
<proteinExistence type="predicted"/>
<evidence type="ECO:0000313" key="2">
    <source>
        <dbReference type="Proteomes" id="UP000217276"/>
    </source>
</evidence>
<dbReference type="KEGG" id="clk:CGC53_07035"/>
<sequence length="360" mass="41685">MNRHFKVLLTIYSIFICTIGIAQEDKNYRETPLTDMEIKKLFPAEVLQQIGVEFPIFRVYPFEDKDGKQYLILTEKVTKGNIQDENSLKRSIKAFNVSFEEDKTVKVRWTITDYIDKERETSIWFWSRYLRLKDLDNDGFVDPIVVYGTKSIYGDHFEEGRVKILIYHLGKKIVIRHQNSEMDDARHTQVDKSFYALPLSIKKKVYDIIDLLEDNGHSLFNSELKDQIKNSLKIQKNTTSFDKGETIDEFLQRAKKAASSDAELQKMINFPLRVRGVNDKSAVFEDKFYSFAEIKDNVMLYEGTFKAGLLSAVSISRGDCRLFTDKNCFVIKSTEIGLTEVVLLKKGKRYIIVGIEILGA</sequence>
<dbReference type="EMBL" id="CP022384">
    <property type="protein sequence ID" value="ATA82116.1"/>
    <property type="molecule type" value="Genomic_DNA"/>
</dbReference>
<accession>A0A250FDP1</accession>
<reference evidence="2" key="1">
    <citation type="submission" date="2017-06" db="EMBL/GenBank/DDBJ databases">
        <title>Capnocytophaga spp. assemblies.</title>
        <authorList>
            <person name="Gulvik C.A."/>
        </authorList>
    </citation>
    <scope>NUCLEOTIDE SEQUENCE [LARGE SCALE GENOMIC DNA]</scope>
    <source>
        <strain evidence="2">H6253</strain>
    </source>
</reference>
<evidence type="ECO:0000313" key="1">
    <source>
        <dbReference type="EMBL" id="ATA82116.1"/>
    </source>
</evidence>